<dbReference type="EMBL" id="CM043792">
    <property type="protein sequence ID" value="KAI4822940.1"/>
    <property type="molecule type" value="Genomic_DNA"/>
</dbReference>
<evidence type="ECO:0000313" key="1">
    <source>
        <dbReference type="EMBL" id="KAI4822940.1"/>
    </source>
</evidence>
<comment type="caution">
    <text evidence="1">The sequence shown here is derived from an EMBL/GenBank/DDBJ whole genome shotgun (WGS) entry which is preliminary data.</text>
</comment>
<protein>
    <submittedName>
        <fullName evidence="1">Uncharacterized protein</fullName>
    </submittedName>
</protein>
<keyword evidence="2" id="KW-1185">Reference proteome</keyword>
<name>A0ACB9XA61_CHAAC</name>
<evidence type="ECO:0000313" key="2">
    <source>
        <dbReference type="Proteomes" id="UP001057452"/>
    </source>
</evidence>
<dbReference type="Proteomes" id="UP001057452">
    <property type="component" value="Chromosome 8"/>
</dbReference>
<gene>
    <name evidence="1" type="ORF">KUCAC02_008458</name>
</gene>
<reference evidence="1" key="1">
    <citation type="submission" date="2022-05" db="EMBL/GenBank/DDBJ databases">
        <title>Chromosome-level genome of Chaenocephalus aceratus.</title>
        <authorList>
            <person name="Park H."/>
        </authorList>
    </citation>
    <scope>NUCLEOTIDE SEQUENCE</scope>
    <source>
        <strain evidence="1">KU_202001</strain>
    </source>
</reference>
<sequence length="597" mass="67008">MCLNTGYPCDCLTDGNPCEPCRMTVKDREREEAHLSNDINVPGGSGSTCEPELNIPSNGVLKERGRHLGIMLSVIICLNILILGCALVSGSAYKDVNISSSDLQIVLIVLLLLTSIWMVYYVTFTARTENAIAYKDCHAGPIWLRGGLVLFALLTIIMDIFKIASYVGYLHCDSAVKVAFPVVQLVFVLVQTYFLWIHAKDCVELQRNITRCGLMLTLSTNLVVWMTAVTEESIHQTTVPEYPSNTTKLSGRSLYINRAGYGDDTCKCSHTSCSLFKEAYYYLYPFNIEFSLFASAMTYIMWKNVGRVTEEHGHRKIKFRPTEVFLGPVAGVLLVVAGLVTFIVYEMEILKYNRDEDKKDNVLMIHFVMNIVIVTLMSVSTVIGCAIYQVDHREHVSDKNPTRSLDVGLLVGASLGQFIISYFSIVAMAVTGAKGYLNGLNLTWAILMVIQLGLQNYFIIEGLHREPFHEVQPIIVLANPYVLQPGKDMSILEESDMDTKPGPVLTADCLHNHTVEHRPKLLWKRRVLKEVCAFLLLGNVILWIMPAFGARPQFDHATETEFYQFNMWAAVVNVGLPFGIFYRMHSVASLFEVFLTS</sequence>
<proteinExistence type="predicted"/>
<accession>A0ACB9XA61</accession>
<organism evidence="1 2">
    <name type="scientific">Chaenocephalus aceratus</name>
    <name type="common">Blackfin icefish</name>
    <name type="synonym">Chaenichthys aceratus</name>
    <dbReference type="NCBI Taxonomy" id="36190"/>
    <lineage>
        <taxon>Eukaryota</taxon>
        <taxon>Metazoa</taxon>
        <taxon>Chordata</taxon>
        <taxon>Craniata</taxon>
        <taxon>Vertebrata</taxon>
        <taxon>Euteleostomi</taxon>
        <taxon>Actinopterygii</taxon>
        <taxon>Neopterygii</taxon>
        <taxon>Teleostei</taxon>
        <taxon>Neoteleostei</taxon>
        <taxon>Acanthomorphata</taxon>
        <taxon>Eupercaria</taxon>
        <taxon>Perciformes</taxon>
        <taxon>Notothenioidei</taxon>
        <taxon>Channichthyidae</taxon>
        <taxon>Chaenocephalus</taxon>
    </lineage>
</organism>